<evidence type="ECO:0000259" key="1">
    <source>
        <dbReference type="Pfam" id="PF13581"/>
    </source>
</evidence>
<proteinExistence type="predicted"/>
<protein>
    <submittedName>
        <fullName evidence="2">ATP-binding protein</fullName>
    </submittedName>
</protein>
<keyword evidence="2" id="KW-0547">Nucleotide-binding</keyword>
<feature type="domain" description="Histidine kinase/HSP90-like ATPase" evidence="1">
    <location>
        <begin position="10"/>
        <end position="124"/>
    </location>
</feature>
<sequence length="135" mass="15199">MRTLIMTYPVTTAAIELVMEAIEGALDSAIHDAHEVFQIMTCCREALNNIVEHSGGSWFTTRFRLANFGERNAVVIAFRYRGTEFQPPSQTETPLNAGSGRGWPIMQAWMDRAHATCHRDTVRVTLSKRLTTNQT</sequence>
<dbReference type="GO" id="GO:0005524">
    <property type="term" value="F:ATP binding"/>
    <property type="evidence" value="ECO:0007669"/>
    <property type="project" value="UniProtKB-KW"/>
</dbReference>
<dbReference type="InterPro" id="IPR003594">
    <property type="entry name" value="HATPase_dom"/>
</dbReference>
<dbReference type="Proteomes" id="UP000663555">
    <property type="component" value="Chromosome"/>
</dbReference>
<organism evidence="2 3">
    <name type="scientific">Marinobacter salinisoli</name>
    <dbReference type="NCBI Taxonomy" id="2769486"/>
    <lineage>
        <taxon>Bacteria</taxon>
        <taxon>Pseudomonadati</taxon>
        <taxon>Pseudomonadota</taxon>
        <taxon>Gammaproteobacteria</taxon>
        <taxon>Pseudomonadales</taxon>
        <taxon>Marinobacteraceae</taxon>
        <taxon>Marinobacter</taxon>
    </lineage>
</organism>
<accession>A0ABX7MNW1</accession>
<keyword evidence="3" id="KW-1185">Reference proteome</keyword>
<dbReference type="InterPro" id="IPR036890">
    <property type="entry name" value="HATPase_C_sf"/>
</dbReference>
<gene>
    <name evidence="2" type="ORF">LPB19_12300</name>
</gene>
<keyword evidence="2" id="KW-0067">ATP-binding</keyword>
<name>A0ABX7MNW1_9GAMM</name>
<dbReference type="Gene3D" id="3.30.565.10">
    <property type="entry name" value="Histidine kinase-like ATPase, C-terminal domain"/>
    <property type="match status" value="1"/>
</dbReference>
<reference evidence="2 3" key="1">
    <citation type="submission" date="2021-03" db="EMBL/GenBank/DDBJ databases">
        <title>Genome sequencing of Marinobacter sp. LPB0319.</title>
        <authorList>
            <person name="Kim J."/>
        </authorList>
    </citation>
    <scope>NUCLEOTIDE SEQUENCE [LARGE SCALE GENOMIC DNA]</scope>
    <source>
        <strain evidence="2 3">LPB0319</strain>
    </source>
</reference>
<evidence type="ECO:0000313" key="2">
    <source>
        <dbReference type="EMBL" id="QSP93972.1"/>
    </source>
</evidence>
<dbReference type="EMBL" id="CP071247">
    <property type="protein sequence ID" value="QSP93972.1"/>
    <property type="molecule type" value="Genomic_DNA"/>
</dbReference>
<dbReference type="CDD" id="cd16936">
    <property type="entry name" value="HATPase_RsbW-like"/>
    <property type="match status" value="1"/>
</dbReference>
<evidence type="ECO:0000313" key="3">
    <source>
        <dbReference type="Proteomes" id="UP000663555"/>
    </source>
</evidence>
<dbReference type="Pfam" id="PF13581">
    <property type="entry name" value="HATPase_c_2"/>
    <property type="match status" value="1"/>
</dbReference>
<dbReference type="RefSeq" id="WP_206643194.1">
    <property type="nucleotide sequence ID" value="NZ_CP071247.1"/>
</dbReference>